<dbReference type="OrthoDB" id="442428at2759"/>
<keyword evidence="5" id="KW-0802">TPR repeat</keyword>
<sequence>MTFQQMLDNGDKFFNEKKYFRAHIMYMGAIKQCPIEDNISLSKIYTKLSSTQYAMKKVDEAIQSATKAIQSDTSNSDAYHQRAVIFEDSQNWRDSLRDYQSASNLDPENQNFVEKIKFIQEQIEIHKNSGNNDNDNEPIPRFTENFAQDVVEEMLNGNRPSRRVASEIVKCAFDIFSDLPNIVDIDVKNIIIVGDVHGQFHDVAEIFKTHGFPSEERPYLFNGDFVDRGNEGIEVLISLFSWKIANPKSIFLTRGNQYVYLIN</sequence>
<comment type="caution">
    <text evidence="7">The sequence shown here is derived from an EMBL/GenBank/DDBJ whole genome shotgun (WGS) entry which is preliminary data.</text>
</comment>
<feature type="repeat" description="TPR" evidence="5">
    <location>
        <begin position="76"/>
        <end position="109"/>
    </location>
</feature>
<dbReference type="SUPFAM" id="SSF56300">
    <property type="entry name" value="Metallo-dependent phosphatases"/>
    <property type="match status" value="1"/>
</dbReference>
<organism evidence="7 8">
    <name type="scientific">Tritrichomonas foetus</name>
    <dbReference type="NCBI Taxonomy" id="1144522"/>
    <lineage>
        <taxon>Eukaryota</taxon>
        <taxon>Metamonada</taxon>
        <taxon>Parabasalia</taxon>
        <taxon>Tritrichomonadida</taxon>
        <taxon>Tritrichomonadidae</taxon>
        <taxon>Tritrichomonas</taxon>
    </lineage>
</organism>
<dbReference type="InterPro" id="IPR006186">
    <property type="entry name" value="Ser/Thr-sp_prot-phosphatase"/>
</dbReference>
<keyword evidence="8" id="KW-1185">Reference proteome</keyword>
<dbReference type="SUPFAM" id="SSF48452">
    <property type="entry name" value="TPR-like"/>
    <property type="match status" value="1"/>
</dbReference>
<evidence type="ECO:0000259" key="6">
    <source>
        <dbReference type="Pfam" id="PF00149"/>
    </source>
</evidence>
<reference evidence="7" key="1">
    <citation type="submission" date="2016-10" db="EMBL/GenBank/DDBJ databases">
        <authorList>
            <person name="Benchimol M."/>
            <person name="Almeida L.G."/>
            <person name="Vasconcelos A.T."/>
            <person name="Perreira-Neves A."/>
            <person name="Rosa I.A."/>
            <person name="Tasca T."/>
            <person name="Bogo M.R."/>
            <person name="de Souza W."/>
        </authorList>
    </citation>
    <scope>NUCLEOTIDE SEQUENCE [LARGE SCALE GENOMIC DNA]</scope>
    <source>
        <strain evidence="7">K</strain>
    </source>
</reference>
<dbReference type="InterPro" id="IPR029052">
    <property type="entry name" value="Metallo-depent_PP-like"/>
</dbReference>
<dbReference type="InterPro" id="IPR011990">
    <property type="entry name" value="TPR-like_helical_dom_sf"/>
</dbReference>
<evidence type="ECO:0000313" key="8">
    <source>
        <dbReference type="Proteomes" id="UP000179807"/>
    </source>
</evidence>
<comment type="cofactor">
    <cofactor evidence="1">
        <name>Mn(2+)</name>
        <dbReference type="ChEBI" id="CHEBI:29035"/>
    </cofactor>
</comment>
<name>A0A1J4JVM1_9EUKA</name>
<comment type="similarity">
    <text evidence="2">Belongs to the PPP phosphatase family. PP-5 (PP-T) subfamily.</text>
</comment>
<dbReference type="InterPro" id="IPR051134">
    <property type="entry name" value="PPP_phosphatase"/>
</dbReference>
<dbReference type="Gene3D" id="1.25.40.10">
    <property type="entry name" value="Tetratricopeptide repeat domain"/>
    <property type="match status" value="1"/>
</dbReference>
<evidence type="ECO:0000256" key="5">
    <source>
        <dbReference type="PROSITE-ProRule" id="PRU00339"/>
    </source>
</evidence>
<protein>
    <recommendedName>
        <fullName evidence="6">Calcineurin-like phosphoesterase domain-containing protein</fullName>
    </recommendedName>
</protein>
<dbReference type="InterPro" id="IPR019734">
    <property type="entry name" value="TPR_rpt"/>
</dbReference>
<dbReference type="PANTHER" id="PTHR45668:SF5">
    <property type="entry name" value="SERINE_THREONINE-PROTEIN PHOSPHATASE 5"/>
    <property type="match status" value="1"/>
</dbReference>
<dbReference type="VEuPathDB" id="TrichDB:TRFO_06858"/>
<accession>A0A1J4JVM1</accession>
<evidence type="ECO:0000313" key="7">
    <source>
        <dbReference type="EMBL" id="OHT03175.1"/>
    </source>
</evidence>
<dbReference type="PANTHER" id="PTHR45668">
    <property type="entry name" value="SERINE/THREONINE-PROTEIN PHOSPHATASE 5-RELATED"/>
    <property type="match status" value="1"/>
</dbReference>
<dbReference type="Pfam" id="PF00149">
    <property type="entry name" value="Metallophos"/>
    <property type="match status" value="1"/>
</dbReference>
<dbReference type="Proteomes" id="UP000179807">
    <property type="component" value="Unassembled WGS sequence"/>
</dbReference>
<gene>
    <name evidence="7" type="ORF">TRFO_06858</name>
</gene>
<dbReference type="PRINTS" id="PR00114">
    <property type="entry name" value="STPHPHTASE"/>
</dbReference>
<dbReference type="GO" id="GO:0016787">
    <property type="term" value="F:hydrolase activity"/>
    <property type="evidence" value="ECO:0007669"/>
    <property type="project" value="InterPro"/>
</dbReference>
<dbReference type="AlphaFoldDB" id="A0A1J4JVM1"/>
<keyword evidence="4" id="KW-0464">Manganese</keyword>
<dbReference type="RefSeq" id="XP_068356311.1">
    <property type="nucleotide sequence ID" value="XM_068493345.1"/>
</dbReference>
<feature type="domain" description="Calcineurin-like phosphoesterase" evidence="6">
    <location>
        <begin position="189"/>
        <end position="256"/>
    </location>
</feature>
<dbReference type="GO" id="GO:0046872">
    <property type="term" value="F:metal ion binding"/>
    <property type="evidence" value="ECO:0007669"/>
    <property type="project" value="UniProtKB-KW"/>
</dbReference>
<keyword evidence="3" id="KW-0479">Metal-binding</keyword>
<dbReference type="InterPro" id="IPR004843">
    <property type="entry name" value="Calcineurin-like_PHP"/>
</dbReference>
<evidence type="ECO:0000256" key="1">
    <source>
        <dbReference type="ARBA" id="ARBA00001936"/>
    </source>
</evidence>
<evidence type="ECO:0000256" key="2">
    <source>
        <dbReference type="ARBA" id="ARBA00008786"/>
    </source>
</evidence>
<evidence type="ECO:0000256" key="4">
    <source>
        <dbReference type="ARBA" id="ARBA00023211"/>
    </source>
</evidence>
<dbReference type="Gene3D" id="3.60.21.10">
    <property type="match status" value="1"/>
</dbReference>
<dbReference type="GeneID" id="94828049"/>
<proteinExistence type="inferred from homology"/>
<dbReference type="EMBL" id="MLAK01000838">
    <property type="protein sequence ID" value="OHT03175.1"/>
    <property type="molecule type" value="Genomic_DNA"/>
</dbReference>
<dbReference type="SMART" id="SM00028">
    <property type="entry name" value="TPR"/>
    <property type="match status" value="2"/>
</dbReference>
<evidence type="ECO:0000256" key="3">
    <source>
        <dbReference type="ARBA" id="ARBA00022723"/>
    </source>
</evidence>
<dbReference type="PROSITE" id="PS50005">
    <property type="entry name" value="TPR"/>
    <property type="match status" value="1"/>
</dbReference>